<evidence type="ECO:0000259" key="1">
    <source>
        <dbReference type="Pfam" id="PF04734"/>
    </source>
</evidence>
<dbReference type="OrthoDB" id="264270at2"/>
<gene>
    <name evidence="2" type="ORF">Pla52o_24780</name>
</gene>
<protein>
    <submittedName>
        <fullName evidence="2">Neutral ceramidase</fullName>
        <ecNumber evidence="2">3.5.1.23</ecNumber>
    </submittedName>
</protein>
<keyword evidence="2" id="KW-0378">Hydrolase</keyword>
<evidence type="ECO:0000313" key="3">
    <source>
        <dbReference type="Proteomes" id="UP000316304"/>
    </source>
</evidence>
<reference evidence="2 3" key="1">
    <citation type="submission" date="2019-02" db="EMBL/GenBank/DDBJ databases">
        <title>Deep-cultivation of Planctomycetes and their phenomic and genomic characterization uncovers novel biology.</title>
        <authorList>
            <person name="Wiegand S."/>
            <person name="Jogler M."/>
            <person name="Boedeker C."/>
            <person name="Pinto D."/>
            <person name="Vollmers J."/>
            <person name="Rivas-Marin E."/>
            <person name="Kohn T."/>
            <person name="Peeters S.H."/>
            <person name="Heuer A."/>
            <person name="Rast P."/>
            <person name="Oberbeckmann S."/>
            <person name="Bunk B."/>
            <person name="Jeske O."/>
            <person name="Meyerdierks A."/>
            <person name="Storesund J.E."/>
            <person name="Kallscheuer N."/>
            <person name="Luecker S."/>
            <person name="Lage O.M."/>
            <person name="Pohl T."/>
            <person name="Merkel B.J."/>
            <person name="Hornburger P."/>
            <person name="Mueller R.-W."/>
            <person name="Bruemmer F."/>
            <person name="Labrenz M."/>
            <person name="Spormann A.M."/>
            <person name="Op Den Camp H."/>
            <person name="Overmann J."/>
            <person name="Amann R."/>
            <person name="Jetten M.S.M."/>
            <person name="Mascher T."/>
            <person name="Medema M.H."/>
            <person name="Devos D.P."/>
            <person name="Kaster A.-K."/>
            <person name="Ovreas L."/>
            <person name="Rohde M."/>
            <person name="Galperin M.Y."/>
            <person name="Jogler C."/>
        </authorList>
    </citation>
    <scope>NUCLEOTIDE SEQUENCE [LARGE SCALE GENOMIC DNA]</scope>
    <source>
        <strain evidence="2 3">Pla52o</strain>
    </source>
</reference>
<dbReference type="Proteomes" id="UP000316304">
    <property type="component" value="Unassembled WGS sequence"/>
</dbReference>
<name>A0A5C6CFW3_9BACT</name>
<sequence length="463" mass="49914">MHRLLFFAAAIAVLFSGSEFVGTANSGEPTWKVGAAKITITPDEPLWMAGYGGRNKPSEGKLTDLWAKALVLEDANGQRGVVLTLDLVGIDRTLSETVCNSLQKAYGLSREQITICCSHTHTGPVVGLNLAPLHYLAISPPQQQAVDAWVEKLQTKMVTAVGEAIDKLEPSQLSWGSGTATFAVNRRENVPEATVPQSRVAGTLKGPSDHDVPVLAARNAEGKLTAVLFGYACHATVLSFNQWSGDYPGFAQMALEENHPDCVALFFAGCGADQNPLPRRTVELAQHYGQRLANAVDAVLLTSQMQPVAGTLTTALKEIDLPLAELPNREEIQRNAESSNKYEVSRAKMLLKQIDGGTPLSPTYPYPVGVWSIGDAVQFVSLGGEVVVDYANRLKFELGGTQTWVAGYANDVMAYIPSRRVLAEGGYEGGGSMVYYGLPAHWAPEIENNIVNEVHRQVKAAKN</sequence>
<comment type="caution">
    <text evidence="2">The sequence shown here is derived from an EMBL/GenBank/DDBJ whole genome shotgun (WGS) entry which is preliminary data.</text>
</comment>
<organism evidence="2 3">
    <name type="scientific">Novipirellula galeiformis</name>
    <dbReference type="NCBI Taxonomy" id="2528004"/>
    <lineage>
        <taxon>Bacteria</taxon>
        <taxon>Pseudomonadati</taxon>
        <taxon>Planctomycetota</taxon>
        <taxon>Planctomycetia</taxon>
        <taxon>Pirellulales</taxon>
        <taxon>Pirellulaceae</taxon>
        <taxon>Novipirellula</taxon>
    </lineage>
</organism>
<dbReference type="AlphaFoldDB" id="A0A5C6CFW3"/>
<keyword evidence="3" id="KW-1185">Reference proteome</keyword>
<dbReference type="RefSeq" id="WP_146594760.1">
    <property type="nucleotide sequence ID" value="NZ_SJPT01000004.1"/>
</dbReference>
<proteinExistence type="predicted"/>
<dbReference type="EC" id="3.5.1.23" evidence="2"/>
<accession>A0A5C6CFW3</accession>
<dbReference type="GO" id="GO:0017040">
    <property type="term" value="F:N-acylsphingosine amidohydrolase activity"/>
    <property type="evidence" value="ECO:0007669"/>
    <property type="project" value="UniProtKB-EC"/>
</dbReference>
<feature type="domain" description="Neutral/alkaline non-lysosomal ceramidase N-terminal" evidence="1">
    <location>
        <begin position="33"/>
        <end position="259"/>
    </location>
</feature>
<evidence type="ECO:0000313" key="2">
    <source>
        <dbReference type="EMBL" id="TWU22945.1"/>
    </source>
</evidence>
<dbReference type="Pfam" id="PF04734">
    <property type="entry name" value="Ceramidase_alk"/>
    <property type="match status" value="1"/>
</dbReference>
<dbReference type="EMBL" id="SJPT01000004">
    <property type="protein sequence ID" value="TWU22945.1"/>
    <property type="molecule type" value="Genomic_DNA"/>
</dbReference>
<dbReference type="InterPro" id="IPR031329">
    <property type="entry name" value="NEUT/ALK_ceramidase_N"/>
</dbReference>